<dbReference type="InterPro" id="IPR000988">
    <property type="entry name" value="Ribosomal_eL24-rel_N"/>
</dbReference>
<dbReference type="InterPro" id="IPR011017">
    <property type="entry name" value="TRASH_dom"/>
</dbReference>
<dbReference type="SUPFAM" id="SSF55856">
    <property type="entry name" value="Cytochrome b5-like heme/steroid binding domain"/>
    <property type="match status" value="1"/>
</dbReference>
<dbReference type="Pfam" id="PF01246">
    <property type="entry name" value="Ribosomal_L24e"/>
    <property type="match status" value="1"/>
</dbReference>
<organism evidence="9 10">
    <name type="scientific">Drosophila navojoa</name>
    <name type="common">Fruit fly</name>
    <dbReference type="NCBI Taxonomy" id="7232"/>
    <lineage>
        <taxon>Eukaryota</taxon>
        <taxon>Metazoa</taxon>
        <taxon>Ecdysozoa</taxon>
        <taxon>Arthropoda</taxon>
        <taxon>Hexapoda</taxon>
        <taxon>Insecta</taxon>
        <taxon>Pterygota</taxon>
        <taxon>Neoptera</taxon>
        <taxon>Endopterygota</taxon>
        <taxon>Diptera</taxon>
        <taxon>Brachycera</taxon>
        <taxon>Muscomorpha</taxon>
        <taxon>Ephydroidea</taxon>
        <taxon>Drosophilidae</taxon>
        <taxon>Drosophila</taxon>
    </lineage>
</organism>
<evidence type="ECO:0000256" key="3">
    <source>
        <dbReference type="ARBA" id="ARBA00023274"/>
    </source>
</evidence>
<keyword evidence="2" id="KW-0689">Ribosomal protein</keyword>
<dbReference type="GO" id="GO:0003729">
    <property type="term" value="F:mRNA binding"/>
    <property type="evidence" value="ECO:0007669"/>
    <property type="project" value="TreeGrafter"/>
</dbReference>
<proteinExistence type="inferred from homology"/>
<comment type="similarity">
    <text evidence="1">Belongs to the eukaryotic ribosomal protein eL24 family.</text>
</comment>
<dbReference type="AlphaFoldDB" id="A0A484B1X7"/>
<dbReference type="InterPro" id="IPR056366">
    <property type="entry name" value="Ribosomal_eL24"/>
</dbReference>
<dbReference type="Proteomes" id="UP000295192">
    <property type="component" value="Unassembled WGS sequence"/>
</dbReference>
<feature type="compositionally biased region" description="Low complexity" evidence="6">
    <location>
        <begin position="327"/>
        <end position="336"/>
    </location>
</feature>
<dbReference type="SMART" id="SM01117">
    <property type="entry name" value="Cyt-b5"/>
    <property type="match status" value="1"/>
</dbReference>
<keyword evidence="3" id="KW-0687">Ribonucleoprotein</keyword>
<evidence type="ECO:0000256" key="6">
    <source>
        <dbReference type="SAM" id="MobiDB-lite"/>
    </source>
</evidence>
<feature type="region of interest" description="Disordered" evidence="6">
    <location>
        <begin position="300"/>
        <end position="358"/>
    </location>
</feature>
<dbReference type="EMBL" id="LSRL02000202">
    <property type="protein sequence ID" value="TDG42728.1"/>
    <property type="molecule type" value="Genomic_DNA"/>
</dbReference>
<feature type="compositionally biased region" description="Basic and acidic residues" evidence="6">
    <location>
        <begin position="300"/>
        <end position="320"/>
    </location>
</feature>
<dbReference type="Gene3D" id="3.10.120.10">
    <property type="entry name" value="Cytochrome b5-like heme/steroid binding domain"/>
    <property type="match status" value="1"/>
</dbReference>
<dbReference type="InterPro" id="IPR001199">
    <property type="entry name" value="Cyt_B5-like_heme/steroid-bd"/>
</dbReference>
<evidence type="ECO:0000259" key="8">
    <source>
        <dbReference type="SMART" id="SM01117"/>
    </source>
</evidence>
<dbReference type="GO" id="GO:0022625">
    <property type="term" value="C:cytosolic large ribosomal subunit"/>
    <property type="evidence" value="ECO:0007669"/>
    <property type="project" value="TreeGrafter"/>
</dbReference>
<evidence type="ECO:0000313" key="9">
    <source>
        <dbReference type="EMBL" id="TDG42728.1"/>
    </source>
</evidence>
<keyword evidence="10" id="KW-1185">Reference proteome</keyword>
<dbReference type="InterPro" id="IPR036400">
    <property type="entry name" value="Cyt_B5-like_heme/steroid_sf"/>
</dbReference>
<evidence type="ECO:0000256" key="1">
    <source>
        <dbReference type="ARBA" id="ARBA00005647"/>
    </source>
</evidence>
<dbReference type="CDD" id="cd00472">
    <property type="entry name" value="Ribosomal_L24e_L24"/>
    <property type="match status" value="1"/>
</dbReference>
<evidence type="ECO:0000256" key="2">
    <source>
        <dbReference type="ARBA" id="ARBA00022980"/>
    </source>
</evidence>
<name>A0A484B1X7_DRONA</name>
<dbReference type="Gene3D" id="2.30.170.20">
    <property type="entry name" value="Ribosomal protein L24e"/>
    <property type="match status" value="1"/>
</dbReference>
<dbReference type="GO" id="GO:0003735">
    <property type="term" value="F:structural constituent of ribosome"/>
    <property type="evidence" value="ECO:0007669"/>
    <property type="project" value="InterPro"/>
</dbReference>
<dbReference type="SUPFAM" id="SSF57716">
    <property type="entry name" value="Glucocorticoid receptor-like (DNA-binding domain)"/>
    <property type="match status" value="1"/>
</dbReference>
<gene>
    <name evidence="9" type="ORF">AWZ03_010834</name>
</gene>
<dbReference type="InterPro" id="IPR038630">
    <property type="entry name" value="L24e/L24_sf"/>
</dbReference>
<dbReference type="STRING" id="7232.A0A484B1X7"/>
<accession>A0A484B1X7</accession>
<dbReference type="PANTHER" id="PTHR10792">
    <property type="entry name" value="60S RIBOSOMAL PROTEIN L24"/>
    <property type="match status" value="1"/>
</dbReference>
<dbReference type="PANTHER" id="PTHR10792:SF1">
    <property type="entry name" value="RIBOSOMAL PROTEIN L24"/>
    <property type="match status" value="1"/>
</dbReference>
<evidence type="ECO:0000259" key="7">
    <source>
        <dbReference type="SMART" id="SM00746"/>
    </source>
</evidence>
<evidence type="ECO:0000256" key="5">
    <source>
        <dbReference type="ARBA" id="ARBA00041213"/>
    </source>
</evidence>
<feature type="domain" description="Cytochrome b5 heme-binding" evidence="8">
    <location>
        <begin position="80"/>
        <end position="178"/>
    </location>
</feature>
<reference evidence="9 10" key="1">
    <citation type="journal article" date="2019" name="J. Hered.">
        <title>An Improved Genome Assembly for Drosophila navojoa, the Basal Species in the mojavensis Cluster.</title>
        <authorList>
            <person name="Vanderlinde T."/>
            <person name="Dupim E.G."/>
            <person name="Nazario-Yepiz N.O."/>
            <person name="Carvalho A.B."/>
        </authorList>
    </citation>
    <scope>NUCLEOTIDE SEQUENCE [LARGE SCALE GENOMIC DNA]</scope>
    <source>
        <strain evidence="9">Navoj_Jal97</strain>
        <tissue evidence="9">Whole organism</tissue>
    </source>
</reference>
<evidence type="ECO:0000313" key="10">
    <source>
        <dbReference type="Proteomes" id="UP000295192"/>
    </source>
</evidence>
<feature type="compositionally biased region" description="Basic and acidic residues" evidence="6">
    <location>
        <begin position="189"/>
        <end position="202"/>
    </location>
</feature>
<dbReference type="OrthoDB" id="547796at2759"/>
<sequence>MSEKNGQTKSLEAKLPWYYNVYNTIKDTPINLTLLLVSAFVFYKVVNISRQRRNLNRVRNFFGYGTVNQKSQLPPLRRDFTVKELLKYNGTREDGRILVAVNYNIYDVSCAKQVYGQTGAYPQWAGCDISRNLINFTAERNEIQEFDYMCDLTAQQRSTLVEWDQQYSEKYPLVGRLVSDDEDDEDDRPVDGEHEEDSKKQNDQQIGLCAFSGYKIYPGHGKTMVKVDGKTFTFLDKKCERSYLMKRNPRKVTWTVLYRRKHRKGIEEEASKKRTRRTQKFQRAIVGASLAEIMAKRNMKPEVRKAQRDQAIKVAKEQKRAAKAAKKAAAPAPAKKSAPKQKATKVTQKSAPRVGGKR</sequence>
<dbReference type="GO" id="GO:0002181">
    <property type="term" value="P:cytoplasmic translation"/>
    <property type="evidence" value="ECO:0007669"/>
    <property type="project" value="TreeGrafter"/>
</dbReference>
<feature type="domain" description="TRASH" evidence="7">
    <location>
        <begin position="209"/>
        <end position="247"/>
    </location>
</feature>
<evidence type="ECO:0000256" key="4">
    <source>
        <dbReference type="ARBA" id="ARBA00040612"/>
    </source>
</evidence>
<protein>
    <recommendedName>
        <fullName evidence="4">Large ribosomal subunit protein eL24</fullName>
    </recommendedName>
    <alternativeName>
        <fullName evidence="5">60S ribosomal protein L24</fullName>
    </alternativeName>
</protein>
<feature type="region of interest" description="Disordered" evidence="6">
    <location>
        <begin position="178"/>
        <end position="202"/>
    </location>
</feature>
<dbReference type="SMART" id="SM00746">
    <property type="entry name" value="TRASH"/>
    <property type="match status" value="1"/>
</dbReference>
<comment type="caution">
    <text evidence="9">The sequence shown here is derived from an EMBL/GenBank/DDBJ whole genome shotgun (WGS) entry which is preliminary data.</text>
</comment>
<dbReference type="Gene3D" id="6.10.250.1270">
    <property type="match status" value="1"/>
</dbReference>
<dbReference type="FunFam" id="2.30.170.20:FF:000002">
    <property type="entry name" value="60S ribosomal protein L24"/>
    <property type="match status" value="1"/>
</dbReference>